<evidence type="ECO:0000313" key="1">
    <source>
        <dbReference type="EMBL" id="KEF40415.1"/>
    </source>
</evidence>
<dbReference type="AlphaFoldDB" id="A0A072P4K5"/>
<proteinExistence type="predicted"/>
<reference evidence="1 2" key="1">
    <citation type="submission" date="2014-04" db="EMBL/GenBank/DDBJ databases">
        <title>Draft genome sequence of Bacillus azotoformans MEV2011, a (co-) denitrifying strain unable to grow in the presence of oxygen.</title>
        <authorList>
            <person name="Nielsen M."/>
            <person name="Schreiber L."/>
            <person name="Finster K."/>
            <person name="Schramm A."/>
        </authorList>
    </citation>
    <scope>NUCLEOTIDE SEQUENCE [LARGE SCALE GENOMIC DNA]</scope>
    <source>
        <strain evidence="1 2">MEV2011</strain>
    </source>
</reference>
<organism evidence="1 2">
    <name type="scientific">Schinkia azotoformans MEV2011</name>
    <dbReference type="NCBI Taxonomy" id="1348973"/>
    <lineage>
        <taxon>Bacteria</taxon>
        <taxon>Bacillati</taxon>
        <taxon>Bacillota</taxon>
        <taxon>Bacilli</taxon>
        <taxon>Bacillales</taxon>
        <taxon>Bacillaceae</taxon>
        <taxon>Calidifontibacillus/Schinkia group</taxon>
        <taxon>Schinkia</taxon>
    </lineage>
</organism>
<dbReference type="EMBL" id="JJRY01000001">
    <property type="protein sequence ID" value="KEF40415.1"/>
    <property type="molecule type" value="Genomic_DNA"/>
</dbReference>
<dbReference type="RefSeq" id="WP_035192845.1">
    <property type="nucleotide sequence ID" value="NZ_JJRY01000001.1"/>
</dbReference>
<sequence length="115" mass="12808">MGVLEIVKEKLPNSQLTDNALQVYIGEVSQSIKTYCNRSDIPSELTFVHANMVVDFINGEEKKASPDDHRAVTAIKEGDVQVSFGGTVSTIGEATVDNLLHNYKSQLNKFRKLRR</sequence>
<name>A0A072P4K5_SCHAZ</name>
<dbReference type="Proteomes" id="UP000027936">
    <property type="component" value="Unassembled WGS sequence"/>
</dbReference>
<gene>
    <name evidence="1" type="ORF">M670_00441</name>
</gene>
<protein>
    <submittedName>
        <fullName evidence="1">Uncharacterized protein</fullName>
    </submittedName>
</protein>
<dbReference type="OrthoDB" id="2229600at2"/>
<evidence type="ECO:0000313" key="2">
    <source>
        <dbReference type="Proteomes" id="UP000027936"/>
    </source>
</evidence>
<dbReference type="PATRIC" id="fig|1348973.3.peg.430"/>
<comment type="caution">
    <text evidence="1">The sequence shown here is derived from an EMBL/GenBank/DDBJ whole genome shotgun (WGS) entry which is preliminary data.</text>
</comment>
<accession>A0A072P4K5</accession>